<dbReference type="GO" id="GO:0008270">
    <property type="term" value="F:zinc ion binding"/>
    <property type="evidence" value="ECO:0007669"/>
    <property type="project" value="UniProtKB-KW"/>
</dbReference>
<evidence type="ECO:0000256" key="1">
    <source>
        <dbReference type="PROSITE-ProRule" id="PRU00042"/>
    </source>
</evidence>
<protein>
    <recommendedName>
        <fullName evidence="3">C2H2-type domain-containing protein</fullName>
    </recommendedName>
</protein>
<feature type="compositionally biased region" description="Low complexity" evidence="2">
    <location>
        <begin position="209"/>
        <end position="220"/>
    </location>
</feature>
<dbReference type="Gene3D" id="3.30.160.60">
    <property type="entry name" value="Classic Zinc Finger"/>
    <property type="match status" value="1"/>
</dbReference>
<evidence type="ECO:0000313" key="5">
    <source>
        <dbReference type="Proteomes" id="UP001557470"/>
    </source>
</evidence>
<name>A0ABD0WBE9_UMBPY</name>
<feature type="domain" description="C2H2-type" evidence="3">
    <location>
        <begin position="59"/>
        <end position="88"/>
    </location>
</feature>
<dbReference type="InterPro" id="IPR039882">
    <property type="entry name" value="ZN414"/>
</dbReference>
<keyword evidence="1" id="KW-0862">Zinc</keyword>
<dbReference type="Proteomes" id="UP001557470">
    <property type="component" value="Unassembled WGS sequence"/>
</dbReference>
<keyword evidence="1" id="KW-0863">Zinc-finger</keyword>
<gene>
    <name evidence="4" type="ORF">UPYG_G00303200</name>
</gene>
<dbReference type="PROSITE" id="PS50157">
    <property type="entry name" value="ZINC_FINGER_C2H2_2"/>
    <property type="match status" value="2"/>
</dbReference>
<dbReference type="Pfam" id="PF15909">
    <property type="entry name" value="zf-C2H2_8"/>
    <property type="match status" value="1"/>
</dbReference>
<sequence>MSTATDPQQQPSTNTNQGQKINCTLYGCQRVYTDTDSLARHVKDHLNHMHTQSLPGKVFLCSSIGCSGSFPNMQQLMEHMRQHHKPNTYFLCESCRARLRSYRALLKHLHTCAKVAKSKAKAGQVPEIKHDPDAPVPMATDPSGPDQETLREPMDSEPPAAGPDLASVPARFQPPGDASPLSLHLSSTFLPGPLPLPEPPSDVGESGAQPPGLTGQPQLPDEAYGLLSQYLQAPLEAATPQLQHTQNRPPQMEPPHPQQRAARPSLPSPGPQTSSPASTNARWRKNQDGLRALGSRWNNPPYWFNTGGAQVSPSTAAFYGSTPGGATAAFSVGTPPQTGRR</sequence>
<dbReference type="PANTHER" id="PTHR21695:SF0">
    <property type="entry name" value="ZINC FINGER PROTEIN 414"/>
    <property type="match status" value="1"/>
</dbReference>
<dbReference type="InterPro" id="IPR031799">
    <property type="entry name" value="Znf-C2H2_ribbon"/>
</dbReference>
<dbReference type="PROSITE" id="PS00028">
    <property type="entry name" value="ZINC_FINGER_C2H2_1"/>
    <property type="match status" value="2"/>
</dbReference>
<dbReference type="PANTHER" id="PTHR21695">
    <property type="entry name" value="ZINC FINGER PROTEIN 414"/>
    <property type="match status" value="1"/>
</dbReference>
<reference evidence="4 5" key="1">
    <citation type="submission" date="2024-06" db="EMBL/GenBank/DDBJ databases">
        <authorList>
            <person name="Pan Q."/>
            <person name="Wen M."/>
            <person name="Jouanno E."/>
            <person name="Zahm M."/>
            <person name="Klopp C."/>
            <person name="Cabau C."/>
            <person name="Louis A."/>
            <person name="Berthelot C."/>
            <person name="Parey E."/>
            <person name="Roest Crollius H."/>
            <person name="Montfort J."/>
            <person name="Robinson-Rechavi M."/>
            <person name="Bouchez O."/>
            <person name="Lampietro C."/>
            <person name="Lopez Roques C."/>
            <person name="Donnadieu C."/>
            <person name="Postlethwait J."/>
            <person name="Bobe J."/>
            <person name="Verreycken H."/>
            <person name="Guiguen Y."/>
        </authorList>
    </citation>
    <scope>NUCLEOTIDE SEQUENCE [LARGE SCALE GENOMIC DNA]</scope>
    <source>
        <strain evidence="4">Up_M1</strain>
        <tissue evidence="4">Testis</tissue>
    </source>
</reference>
<organism evidence="4 5">
    <name type="scientific">Umbra pygmaea</name>
    <name type="common">Eastern mudminnow</name>
    <dbReference type="NCBI Taxonomy" id="75934"/>
    <lineage>
        <taxon>Eukaryota</taxon>
        <taxon>Metazoa</taxon>
        <taxon>Chordata</taxon>
        <taxon>Craniata</taxon>
        <taxon>Vertebrata</taxon>
        <taxon>Euteleostomi</taxon>
        <taxon>Actinopterygii</taxon>
        <taxon>Neopterygii</taxon>
        <taxon>Teleostei</taxon>
        <taxon>Protacanthopterygii</taxon>
        <taxon>Esociformes</taxon>
        <taxon>Umbridae</taxon>
        <taxon>Umbra</taxon>
    </lineage>
</organism>
<feature type="compositionally biased region" description="Polar residues" evidence="2">
    <location>
        <begin position="271"/>
        <end position="281"/>
    </location>
</feature>
<evidence type="ECO:0000256" key="2">
    <source>
        <dbReference type="SAM" id="MobiDB-lite"/>
    </source>
</evidence>
<evidence type="ECO:0000259" key="3">
    <source>
        <dbReference type="PROSITE" id="PS50157"/>
    </source>
</evidence>
<feature type="domain" description="C2H2-type" evidence="3">
    <location>
        <begin position="21"/>
        <end position="55"/>
    </location>
</feature>
<dbReference type="SMART" id="SM00355">
    <property type="entry name" value="ZnF_C2H2"/>
    <property type="match status" value="3"/>
</dbReference>
<accession>A0ABD0WBE9</accession>
<dbReference type="EMBL" id="JAGEUA010000009">
    <property type="protein sequence ID" value="KAL0966995.1"/>
    <property type="molecule type" value="Genomic_DNA"/>
</dbReference>
<feature type="compositionally biased region" description="Polar residues" evidence="2">
    <location>
        <begin position="240"/>
        <end position="249"/>
    </location>
</feature>
<keyword evidence="1" id="KW-0479">Metal-binding</keyword>
<evidence type="ECO:0000313" key="4">
    <source>
        <dbReference type="EMBL" id="KAL0966995.1"/>
    </source>
</evidence>
<comment type="caution">
    <text evidence="4">The sequence shown here is derived from an EMBL/GenBank/DDBJ whole genome shotgun (WGS) entry which is preliminary data.</text>
</comment>
<proteinExistence type="predicted"/>
<dbReference type="InterPro" id="IPR013087">
    <property type="entry name" value="Znf_C2H2_type"/>
</dbReference>
<keyword evidence="5" id="KW-1185">Reference proteome</keyword>
<feature type="region of interest" description="Disordered" evidence="2">
    <location>
        <begin position="120"/>
        <end position="294"/>
    </location>
</feature>
<dbReference type="AlphaFoldDB" id="A0ABD0WBE9"/>